<name>A0ABD6D7N4_9EURY</name>
<keyword evidence="3" id="KW-1185">Reference proteome</keyword>
<feature type="transmembrane region" description="Helical" evidence="1">
    <location>
        <begin position="20"/>
        <end position="37"/>
    </location>
</feature>
<gene>
    <name evidence="2" type="ORF">ACFSBW_09280</name>
</gene>
<reference evidence="2 3" key="1">
    <citation type="journal article" date="2019" name="Int. J. Syst. Evol. Microbiol.">
        <title>The Global Catalogue of Microorganisms (GCM) 10K type strain sequencing project: providing services to taxonomists for standard genome sequencing and annotation.</title>
        <authorList>
            <consortium name="The Broad Institute Genomics Platform"/>
            <consortium name="The Broad Institute Genome Sequencing Center for Infectious Disease"/>
            <person name="Wu L."/>
            <person name="Ma J."/>
        </authorList>
    </citation>
    <scope>NUCLEOTIDE SEQUENCE [LARGE SCALE GENOMIC DNA]</scope>
    <source>
        <strain evidence="2 3">CGMCC 1.10593</strain>
    </source>
</reference>
<evidence type="ECO:0000256" key="1">
    <source>
        <dbReference type="SAM" id="Phobius"/>
    </source>
</evidence>
<keyword evidence="1" id="KW-0472">Membrane</keyword>
<feature type="transmembrane region" description="Helical" evidence="1">
    <location>
        <begin position="43"/>
        <end position="62"/>
    </location>
</feature>
<evidence type="ECO:0000313" key="2">
    <source>
        <dbReference type="EMBL" id="MFD1642062.1"/>
    </source>
</evidence>
<comment type="caution">
    <text evidence="2">The sequence shown here is derived from an EMBL/GenBank/DDBJ whole genome shotgun (WGS) entry which is preliminary data.</text>
</comment>
<dbReference type="EMBL" id="JBHUDM010000002">
    <property type="protein sequence ID" value="MFD1642062.1"/>
    <property type="molecule type" value="Genomic_DNA"/>
</dbReference>
<accession>A0ABD6D7N4</accession>
<proteinExistence type="predicted"/>
<dbReference type="AlphaFoldDB" id="A0ABD6D7N4"/>
<evidence type="ECO:0000313" key="3">
    <source>
        <dbReference type="Proteomes" id="UP001597052"/>
    </source>
</evidence>
<sequence length="85" mass="9442">MTTQDDVTLAAMIRSVPIHCLLLTLVPAVLAAVQLANSYINDVSLFVSVPFALVMVLFAVVLTQHQFARFRRQQVERTLQCPTAE</sequence>
<dbReference type="RefSeq" id="WP_256395562.1">
    <property type="nucleotide sequence ID" value="NZ_JANHDJ010000002.1"/>
</dbReference>
<keyword evidence="1" id="KW-1133">Transmembrane helix</keyword>
<organism evidence="2 3">
    <name type="scientific">Halohasta litorea</name>
    <dbReference type="NCBI Taxonomy" id="869891"/>
    <lineage>
        <taxon>Archaea</taxon>
        <taxon>Methanobacteriati</taxon>
        <taxon>Methanobacteriota</taxon>
        <taxon>Stenosarchaea group</taxon>
        <taxon>Halobacteria</taxon>
        <taxon>Halobacteriales</taxon>
        <taxon>Haloferacaceae</taxon>
        <taxon>Halohasta</taxon>
    </lineage>
</organism>
<dbReference type="Proteomes" id="UP001597052">
    <property type="component" value="Unassembled WGS sequence"/>
</dbReference>
<keyword evidence="1" id="KW-0812">Transmembrane</keyword>
<protein>
    <submittedName>
        <fullName evidence="2">Uncharacterized protein</fullName>
    </submittedName>
</protein>